<comment type="similarity">
    <text evidence="1">Belongs to the thioesterase PaaI family.</text>
</comment>
<dbReference type="InterPro" id="IPR039298">
    <property type="entry name" value="ACOT13"/>
</dbReference>
<reference evidence="4 5" key="1">
    <citation type="submission" date="2015-10" db="EMBL/GenBank/DDBJ databases">
        <title>Conservation of the essential genome among Caulobacter and Brevundimonas species.</title>
        <authorList>
            <person name="Scott D."/>
            <person name="Ely B."/>
        </authorList>
    </citation>
    <scope>NUCLEOTIDE SEQUENCE [LARGE SCALE GENOMIC DNA]</scope>
    <source>
        <strain evidence="4 5">CB4</strain>
    </source>
</reference>
<dbReference type="SUPFAM" id="SSF54637">
    <property type="entry name" value="Thioesterase/thiol ester dehydrase-isomerase"/>
    <property type="match status" value="1"/>
</dbReference>
<dbReference type="InterPro" id="IPR006683">
    <property type="entry name" value="Thioestr_dom"/>
</dbReference>
<accession>A0A0P0P115</accession>
<feature type="domain" description="Thioesterase" evidence="3">
    <location>
        <begin position="62"/>
        <end position="132"/>
    </location>
</feature>
<proteinExistence type="inferred from homology"/>
<organism evidence="4 5">
    <name type="scientific">Caulobacter henricii</name>
    <dbReference type="NCBI Taxonomy" id="69395"/>
    <lineage>
        <taxon>Bacteria</taxon>
        <taxon>Pseudomonadati</taxon>
        <taxon>Pseudomonadota</taxon>
        <taxon>Alphaproteobacteria</taxon>
        <taxon>Caulobacterales</taxon>
        <taxon>Caulobacteraceae</taxon>
        <taxon>Caulobacter</taxon>
    </lineage>
</organism>
<evidence type="ECO:0000256" key="2">
    <source>
        <dbReference type="ARBA" id="ARBA00022801"/>
    </source>
</evidence>
<dbReference type="RefSeq" id="WP_062147628.1">
    <property type="nucleotide sequence ID" value="NZ_CP013002.1"/>
</dbReference>
<dbReference type="CDD" id="cd03443">
    <property type="entry name" value="PaaI_thioesterase"/>
    <property type="match status" value="1"/>
</dbReference>
<evidence type="ECO:0000259" key="3">
    <source>
        <dbReference type="Pfam" id="PF03061"/>
    </source>
</evidence>
<dbReference type="PANTHER" id="PTHR21660">
    <property type="entry name" value="THIOESTERASE SUPERFAMILY MEMBER-RELATED"/>
    <property type="match status" value="1"/>
</dbReference>
<keyword evidence="2" id="KW-0378">Hydrolase</keyword>
<dbReference type="KEGG" id="chq:AQ619_11725"/>
<name>A0A0P0P115_9CAUL</name>
<dbReference type="Gene3D" id="3.10.129.10">
    <property type="entry name" value="Hotdog Thioesterase"/>
    <property type="match status" value="1"/>
</dbReference>
<dbReference type="Pfam" id="PF03061">
    <property type="entry name" value="4HBT"/>
    <property type="match status" value="1"/>
</dbReference>
<dbReference type="STRING" id="69395.AQ619_11725"/>
<evidence type="ECO:0000313" key="4">
    <source>
        <dbReference type="EMBL" id="ALL13953.1"/>
    </source>
</evidence>
<dbReference type="InterPro" id="IPR029069">
    <property type="entry name" value="HotDog_dom_sf"/>
</dbReference>
<evidence type="ECO:0000313" key="5">
    <source>
        <dbReference type="Proteomes" id="UP000056905"/>
    </source>
</evidence>
<dbReference type="PANTHER" id="PTHR21660:SF1">
    <property type="entry name" value="ACYL-COENZYME A THIOESTERASE 13"/>
    <property type="match status" value="1"/>
</dbReference>
<sequence length="150" mass="15880">MDGGNDAPGGPRLVESGDWAGWRTWSGLDPFEDQSGPFFFKEDDAGLVTTAFLAETRHMNGGGFMHGGCMMTFADFSLFAIAWKELAGQHAVTVSLNGEFMGPARPGDLVTATGEVTKAGGSLLFVRGLVSTGSSPMLSFSGVIKKIRNR</sequence>
<gene>
    <name evidence="4" type="ORF">AQ619_11725</name>
</gene>
<keyword evidence="5" id="KW-1185">Reference proteome</keyword>
<dbReference type="AlphaFoldDB" id="A0A0P0P115"/>
<dbReference type="GO" id="GO:0047617">
    <property type="term" value="F:fatty acyl-CoA hydrolase activity"/>
    <property type="evidence" value="ECO:0007669"/>
    <property type="project" value="InterPro"/>
</dbReference>
<dbReference type="eggNOG" id="COG2050">
    <property type="taxonomic scope" value="Bacteria"/>
</dbReference>
<dbReference type="OrthoDB" id="5741080at2"/>
<evidence type="ECO:0000256" key="1">
    <source>
        <dbReference type="ARBA" id="ARBA00008324"/>
    </source>
</evidence>
<protein>
    <submittedName>
        <fullName evidence="4">Thioesterase</fullName>
    </submittedName>
</protein>
<dbReference type="EMBL" id="CP013002">
    <property type="protein sequence ID" value="ALL13953.1"/>
    <property type="molecule type" value="Genomic_DNA"/>
</dbReference>
<dbReference type="Proteomes" id="UP000056905">
    <property type="component" value="Chromosome"/>
</dbReference>